<dbReference type="GO" id="GO:0016020">
    <property type="term" value="C:membrane"/>
    <property type="evidence" value="ECO:0007669"/>
    <property type="project" value="UniProtKB-SubCell"/>
</dbReference>
<comment type="function">
    <text evidence="1">Catalyzes the first step of the osmoprotectant glycine betaine synthesis.</text>
</comment>
<dbReference type="EMBL" id="JACBAG010001926">
    <property type="protein sequence ID" value="KAF7174962.1"/>
    <property type="molecule type" value="Genomic_DNA"/>
</dbReference>
<evidence type="ECO:0000256" key="8">
    <source>
        <dbReference type="ARBA" id="ARBA00022692"/>
    </source>
</evidence>
<organism evidence="21 22">
    <name type="scientific">Aspergillus felis</name>
    <dbReference type="NCBI Taxonomy" id="1287682"/>
    <lineage>
        <taxon>Eukaryota</taxon>
        <taxon>Fungi</taxon>
        <taxon>Dikarya</taxon>
        <taxon>Ascomycota</taxon>
        <taxon>Pezizomycotina</taxon>
        <taxon>Eurotiomycetes</taxon>
        <taxon>Eurotiomycetidae</taxon>
        <taxon>Eurotiales</taxon>
        <taxon>Aspergillaceae</taxon>
        <taxon>Aspergillus</taxon>
        <taxon>Aspergillus subgen. Fumigati</taxon>
    </lineage>
</organism>
<feature type="domain" description="Rieske" evidence="19">
    <location>
        <begin position="328"/>
        <end position="411"/>
    </location>
</feature>
<dbReference type="Gene3D" id="2.102.10.10">
    <property type="entry name" value="Rieske [2Fe-2S] iron-sulphur domain"/>
    <property type="match status" value="1"/>
</dbReference>
<evidence type="ECO:0000256" key="14">
    <source>
        <dbReference type="ARBA" id="ARBA00023014"/>
    </source>
</evidence>
<dbReference type="OrthoDB" id="426882at2759"/>
<accession>A0A8H6QMM8</accession>
<dbReference type="SUPFAM" id="SSF55961">
    <property type="entry name" value="Bet v1-like"/>
    <property type="match status" value="1"/>
</dbReference>
<dbReference type="Pfam" id="PF04117">
    <property type="entry name" value="Mpv17_PMP22"/>
    <property type="match status" value="1"/>
</dbReference>
<dbReference type="PANTHER" id="PTHR43756:SF6">
    <property type="entry name" value="CLUSTER-BINDING PROTEIN, PUTATIVE (AFU_ORTHOLOGUE AFUA_6G03920)-RELATED"/>
    <property type="match status" value="1"/>
</dbReference>
<protein>
    <recommendedName>
        <fullName evidence="7">Choline monooxygenase, chloroplastic</fullName>
        <ecNumber evidence="6">1.14.15.7</ecNumber>
    </recommendedName>
</protein>
<name>A0A8H6QMM8_9EURO</name>
<keyword evidence="10" id="KW-0479">Metal-binding</keyword>
<dbReference type="EC" id="1.14.15.7" evidence="6"/>
<reference evidence="21" key="1">
    <citation type="submission" date="2020-06" db="EMBL/GenBank/DDBJ databases">
        <title>Draft genome sequences of strains closely related to Aspergillus parafelis and Aspergillus hiratsukae.</title>
        <authorList>
            <person name="Dos Santos R.A.C."/>
            <person name="Rivero-Menendez O."/>
            <person name="Steenwyk J.L."/>
            <person name="Mead M.E."/>
            <person name="Goldman G.H."/>
            <person name="Alastruey-Izquierdo A."/>
            <person name="Rokas A."/>
        </authorList>
    </citation>
    <scope>NUCLEOTIDE SEQUENCE</scope>
    <source>
        <strain evidence="20">CNM-CM5623</strain>
        <strain evidence="21">CNM-CM7691</strain>
    </source>
</reference>
<evidence type="ECO:0000256" key="16">
    <source>
        <dbReference type="ARBA" id="ARBA00049097"/>
    </source>
</evidence>
<dbReference type="PRINTS" id="PR00090">
    <property type="entry name" value="RNGDIOXGNASE"/>
</dbReference>
<feature type="transmembrane region" description="Helical" evidence="18">
    <location>
        <begin position="838"/>
        <end position="856"/>
    </location>
</feature>
<sequence>MLKNARVSTYSSGFVVLQPAALSTRAQGNLQQGEKVEYEIAQQSVLAFRSSGDATFPGPDEIQVVSVRTGRKLRSHVTPTGLVFSTLSDEAPKFDEYFPGLEALLERVDFTKLPYRRSISYEGRFNWKTMVDGYQECLHCQYTHPSFSIYYPPTFYTVKNHQNFSQHIADPKKPDDGLFLYFFPNCTLNVYGGGMSSFRVCPTEDPSLTRMEFDYYHKESGHKFEEYYRFVRQVAMEDYELCEKAQGNLEKGVYSEGILNPEQENGVSFYQDRVFELVCQQHAAESGKVLRADDTQAVWKESDFPEKWLNSNDIFQLERRAVFSKSWLYLSHRSQFTKPGDYRSFVVAGFPIFLILGKDGEIRAFHNVCRHRAYTVANKERGSSTVLGCRYHGWSYNTKGELIKAPHFDNVLGFDRSQNSLFAIHVQQSTDGFIFVNLEANAPGELLETDCLTDFVERNGAIAQSRWIGGKAIEGEFNWKMAVVSEKQFGTTALLPELTRLVRSSLLARIKHHLDGKTAGDSDTLLFPNVSFHTIKDTRYWYSLSFHPASERKTLIRYDLYCFQNTDGDVNCQLISDKLVEMITEQVTELESQYQLQARAAEDGSQGGVIAPTTEDRDFRFRLGKSNLQTMILEQLKRHTKIEKLQGMEVHPAIRQPRMTPKTQQADQHMALPPIATATLQAALVNAGSNVLAQGIKAWRDQTPFELDLQALFQFTTCAFVLSPLTYVWLESLESSFPGSSEDTSVTKSAAEKNGSKQGKQKLNVKNTVVKVVIDQTVGAAINTVAFVMTMGLLRGQDFEVIKAQIQNDFWPIMLAGFKLWPFVSILNFTVVPADKRLLVGSLFGVIWAVYLSLMSG</sequence>
<comment type="similarity">
    <text evidence="4">Belongs to the peroxisomal membrane protein PXMP2/4 family.</text>
</comment>
<dbReference type="InterPro" id="IPR001663">
    <property type="entry name" value="Rng_hydr_dOase-A"/>
</dbReference>
<keyword evidence="13" id="KW-0408">Iron</keyword>
<evidence type="ECO:0000313" key="20">
    <source>
        <dbReference type="EMBL" id="KAF7158044.1"/>
    </source>
</evidence>
<feature type="region of interest" description="Disordered" evidence="17">
    <location>
        <begin position="737"/>
        <end position="759"/>
    </location>
</feature>
<comment type="pathway">
    <text evidence="3">Amine and polyamine biosynthesis; betaine biosynthesis via choline pathway; betaine aldehyde from choline (monooxygenase route): step 1/1.</text>
</comment>
<dbReference type="GO" id="GO:0019133">
    <property type="term" value="F:choline monooxygenase activity"/>
    <property type="evidence" value="ECO:0007669"/>
    <property type="project" value="UniProtKB-EC"/>
</dbReference>
<dbReference type="GO" id="GO:0051537">
    <property type="term" value="F:2 iron, 2 sulfur cluster binding"/>
    <property type="evidence" value="ECO:0007669"/>
    <property type="project" value="UniProtKB-KW"/>
</dbReference>
<keyword evidence="8 18" id="KW-0812">Transmembrane</keyword>
<dbReference type="InterPro" id="IPR007248">
    <property type="entry name" value="Mpv17_PMP22"/>
</dbReference>
<evidence type="ECO:0000256" key="10">
    <source>
        <dbReference type="ARBA" id="ARBA00022723"/>
    </source>
</evidence>
<evidence type="ECO:0000256" key="9">
    <source>
        <dbReference type="ARBA" id="ARBA00022714"/>
    </source>
</evidence>
<evidence type="ECO:0000313" key="22">
    <source>
        <dbReference type="Proteomes" id="UP000641853"/>
    </source>
</evidence>
<keyword evidence="11 18" id="KW-1133">Transmembrane helix</keyword>
<dbReference type="InterPro" id="IPR036922">
    <property type="entry name" value="Rieske_2Fe-2S_sf"/>
</dbReference>
<dbReference type="AlphaFoldDB" id="A0A8H6QMM8"/>
<comment type="catalytic activity">
    <reaction evidence="16">
        <text>choline + 2 reduced [2Fe-2S]-[ferredoxin] + O2 + 2 H(+) = betaine aldehyde hydrate + 2 oxidized [2Fe-2S]-[ferredoxin] + H2O</text>
        <dbReference type="Rhea" id="RHEA:17769"/>
        <dbReference type="Rhea" id="RHEA-COMP:10000"/>
        <dbReference type="Rhea" id="RHEA-COMP:10001"/>
        <dbReference type="ChEBI" id="CHEBI:15354"/>
        <dbReference type="ChEBI" id="CHEBI:15377"/>
        <dbReference type="ChEBI" id="CHEBI:15378"/>
        <dbReference type="ChEBI" id="CHEBI:15379"/>
        <dbReference type="ChEBI" id="CHEBI:15870"/>
        <dbReference type="ChEBI" id="CHEBI:33737"/>
        <dbReference type="ChEBI" id="CHEBI:33738"/>
        <dbReference type="EC" id="1.14.15.7"/>
    </reaction>
</comment>
<dbReference type="SUPFAM" id="SSF50022">
    <property type="entry name" value="ISP domain"/>
    <property type="match status" value="1"/>
</dbReference>
<keyword evidence="15 18" id="KW-0472">Membrane</keyword>
<dbReference type="PANTHER" id="PTHR43756">
    <property type="entry name" value="CHOLINE MONOOXYGENASE, CHLOROPLASTIC"/>
    <property type="match status" value="1"/>
</dbReference>
<dbReference type="EMBL" id="JACBAE010001389">
    <property type="protein sequence ID" value="KAF7158044.1"/>
    <property type="molecule type" value="Genomic_DNA"/>
</dbReference>
<gene>
    <name evidence="20" type="ORF">CNMCM5623_002556</name>
    <name evidence="21" type="ORF">CNMCM7691_005430</name>
</gene>
<dbReference type="Gene3D" id="3.90.380.10">
    <property type="entry name" value="Naphthalene 1,2-dioxygenase Alpha Subunit, Chain A, domain 1"/>
    <property type="match status" value="3"/>
</dbReference>
<dbReference type="Pfam" id="PF00848">
    <property type="entry name" value="Ring_hydroxyl_A"/>
    <property type="match status" value="2"/>
</dbReference>
<dbReference type="Proteomes" id="UP000641853">
    <property type="component" value="Unassembled WGS sequence"/>
</dbReference>
<dbReference type="Proteomes" id="UP000654922">
    <property type="component" value="Unassembled WGS sequence"/>
</dbReference>
<keyword evidence="22" id="KW-1185">Reference proteome</keyword>
<evidence type="ECO:0000256" key="2">
    <source>
        <dbReference type="ARBA" id="ARBA00004141"/>
    </source>
</evidence>
<comment type="similarity">
    <text evidence="5">Belongs to the choline monooxygenase family.</text>
</comment>
<evidence type="ECO:0000259" key="19">
    <source>
        <dbReference type="PROSITE" id="PS51296"/>
    </source>
</evidence>
<dbReference type="GO" id="GO:0019285">
    <property type="term" value="P:glycine betaine biosynthetic process from choline"/>
    <property type="evidence" value="ECO:0007669"/>
    <property type="project" value="UniProtKB-UniPathway"/>
</dbReference>
<evidence type="ECO:0000256" key="6">
    <source>
        <dbReference type="ARBA" id="ARBA00012763"/>
    </source>
</evidence>
<evidence type="ECO:0000256" key="17">
    <source>
        <dbReference type="SAM" id="MobiDB-lite"/>
    </source>
</evidence>
<evidence type="ECO:0000256" key="1">
    <source>
        <dbReference type="ARBA" id="ARBA00002149"/>
    </source>
</evidence>
<evidence type="ECO:0000256" key="18">
    <source>
        <dbReference type="SAM" id="Phobius"/>
    </source>
</evidence>
<evidence type="ECO:0000256" key="7">
    <source>
        <dbReference type="ARBA" id="ARBA00014931"/>
    </source>
</evidence>
<dbReference type="InterPro" id="IPR017941">
    <property type="entry name" value="Rieske_2Fe-2S"/>
</dbReference>
<dbReference type="PROSITE" id="PS51296">
    <property type="entry name" value="RIESKE"/>
    <property type="match status" value="1"/>
</dbReference>
<dbReference type="UniPathway" id="UPA00529">
    <property type="reaction ID" value="UER00430"/>
</dbReference>
<feature type="compositionally biased region" description="Polar residues" evidence="17">
    <location>
        <begin position="737"/>
        <end position="748"/>
    </location>
</feature>
<evidence type="ECO:0000313" key="21">
    <source>
        <dbReference type="EMBL" id="KAF7174962.1"/>
    </source>
</evidence>
<proteinExistence type="inferred from homology"/>
<keyword evidence="14" id="KW-0411">Iron-sulfur</keyword>
<keyword evidence="12" id="KW-0560">Oxidoreductase</keyword>
<evidence type="ECO:0000256" key="11">
    <source>
        <dbReference type="ARBA" id="ARBA00022989"/>
    </source>
</evidence>
<dbReference type="InterPro" id="IPR015879">
    <property type="entry name" value="Ring_hydroxy_dOase_asu_C_dom"/>
</dbReference>
<evidence type="ECO:0000256" key="4">
    <source>
        <dbReference type="ARBA" id="ARBA00006824"/>
    </source>
</evidence>
<evidence type="ECO:0000256" key="15">
    <source>
        <dbReference type="ARBA" id="ARBA00023136"/>
    </source>
</evidence>
<dbReference type="CDD" id="cd00680">
    <property type="entry name" value="RHO_alpha_C"/>
    <property type="match status" value="1"/>
</dbReference>
<keyword evidence="9" id="KW-0001">2Fe-2S</keyword>
<comment type="subcellular location">
    <subcellularLocation>
        <location evidence="2">Membrane</location>
        <topology evidence="2">Multi-pass membrane protein</topology>
    </subcellularLocation>
</comment>
<feature type="transmembrane region" description="Helical" evidence="18">
    <location>
        <begin position="810"/>
        <end position="831"/>
    </location>
</feature>
<evidence type="ECO:0000256" key="13">
    <source>
        <dbReference type="ARBA" id="ARBA00023004"/>
    </source>
</evidence>
<comment type="caution">
    <text evidence="21">The sequence shown here is derived from an EMBL/GenBank/DDBJ whole genome shotgun (WGS) entry which is preliminary data.</text>
</comment>
<evidence type="ECO:0000256" key="3">
    <source>
        <dbReference type="ARBA" id="ARBA00004866"/>
    </source>
</evidence>
<evidence type="ECO:0000256" key="12">
    <source>
        <dbReference type="ARBA" id="ARBA00023002"/>
    </source>
</evidence>
<evidence type="ECO:0000256" key="5">
    <source>
        <dbReference type="ARBA" id="ARBA00010848"/>
    </source>
</evidence>
<dbReference type="GO" id="GO:0005506">
    <property type="term" value="F:iron ion binding"/>
    <property type="evidence" value="ECO:0007669"/>
    <property type="project" value="InterPro"/>
</dbReference>
<dbReference type="CDD" id="cd03469">
    <property type="entry name" value="Rieske_RO_Alpha_N"/>
    <property type="match status" value="1"/>
</dbReference>
<dbReference type="Pfam" id="PF00355">
    <property type="entry name" value="Rieske"/>
    <property type="match status" value="1"/>
</dbReference>